<proteinExistence type="predicted"/>
<dbReference type="Proteomes" id="UP001174909">
    <property type="component" value="Unassembled WGS sequence"/>
</dbReference>
<feature type="non-terminal residue" evidence="1">
    <location>
        <position position="55"/>
    </location>
</feature>
<comment type="caution">
    <text evidence="1">The sequence shown here is derived from an EMBL/GenBank/DDBJ whole genome shotgun (WGS) entry which is preliminary data.</text>
</comment>
<reference evidence="1" key="1">
    <citation type="submission" date="2023-03" db="EMBL/GenBank/DDBJ databases">
        <authorList>
            <person name="Steffen K."/>
            <person name="Cardenas P."/>
        </authorList>
    </citation>
    <scope>NUCLEOTIDE SEQUENCE</scope>
</reference>
<keyword evidence="2" id="KW-1185">Reference proteome</keyword>
<sequence>MMKQPLSFTVGFILTPVAVRRNGFQHSPNYITPEYNVRYQQKNSHEYFGSILCLR</sequence>
<evidence type="ECO:0000313" key="2">
    <source>
        <dbReference type="Proteomes" id="UP001174909"/>
    </source>
</evidence>
<evidence type="ECO:0000313" key="1">
    <source>
        <dbReference type="EMBL" id="CAI8039818.1"/>
    </source>
</evidence>
<accession>A0AA35WZM5</accession>
<dbReference type="EMBL" id="CASHTH010003066">
    <property type="protein sequence ID" value="CAI8039818.1"/>
    <property type="molecule type" value="Genomic_DNA"/>
</dbReference>
<name>A0AA35WZM5_GEOBA</name>
<protein>
    <submittedName>
        <fullName evidence="1">Uncharacterized protein</fullName>
    </submittedName>
</protein>
<gene>
    <name evidence="1" type="ORF">GBAR_LOCUS22192</name>
</gene>
<organism evidence="1 2">
    <name type="scientific">Geodia barretti</name>
    <name type="common">Barrett's horny sponge</name>
    <dbReference type="NCBI Taxonomy" id="519541"/>
    <lineage>
        <taxon>Eukaryota</taxon>
        <taxon>Metazoa</taxon>
        <taxon>Porifera</taxon>
        <taxon>Demospongiae</taxon>
        <taxon>Heteroscleromorpha</taxon>
        <taxon>Tetractinellida</taxon>
        <taxon>Astrophorina</taxon>
        <taxon>Geodiidae</taxon>
        <taxon>Geodia</taxon>
    </lineage>
</organism>
<dbReference type="AlphaFoldDB" id="A0AA35WZM5"/>